<keyword evidence="4" id="KW-0067">ATP-binding</keyword>
<dbReference type="AlphaFoldDB" id="D8S796"/>
<dbReference type="CDD" id="cd24041">
    <property type="entry name" value="ASKHA_NBD_AtAPY1-like"/>
    <property type="match status" value="1"/>
</dbReference>
<keyword evidence="6" id="KW-0472">Membrane</keyword>
<evidence type="ECO:0000313" key="8">
    <source>
        <dbReference type="Proteomes" id="UP000001514"/>
    </source>
</evidence>
<dbReference type="FunCoup" id="D8S796">
    <property type="interactions" value="4881"/>
</dbReference>
<reference evidence="7 8" key="1">
    <citation type="journal article" date="2011" name="Science">
        <title>The Selaginella genome identifies genetic changes associated with the evolution of vascular plants.</title>
        <authorList>
            <person name="Banks J.A."/>
            <person name="Nishiyama T."/>
            <person name="Hasebe M."/>
            <person name="Bowman J.L."/>
            <person name="Gribskov M."/>
            <person name="dePamphilis C."/>
            <person name="Albert V.A."/>
            <person name="Aono N."/>
            <person name="Aoyama T."/>
            <person name="Ambrose B.A."/>
            <person name="Ashton N.W."/>
            <person name="Axtell M.J."/>
            <person name="Barker E."/>
            <person name="Barker M.S."/>
            <person name="Bennetzen J.L."/>
            <person name="Bonawitz N.D."/>
            <person name="Chapple C."/>
            <person name="Cheng C."/>
            <person name="Correa L.G."/>
            <person name="Dacre M."/>
            <person name="DeBarry J."/>
            <person name="Dreyer I."/>
            <person name="Elias M."/>
            <person name="Engstrom E.M."/>
            <person name="Estelle M."/>
            <person name="Feng L."/>
            <person name="Finet C."/>
            <person name="Floyd S.K."/>
            <person name="Frommer W.B."/>
            <person name="Fujita T."/>
            <person name="Gramzow L."/>
            <person name="Gutensohn M."/>
            <person name="Harholt J."/>
            <person name="Hattori M."/>
            <person name="Heyl A."/>
            <person name="Hirai T."/>
            <person name="Hiwatashi Y."/>
            <person name="Ishikawa M."/>
            <person name="Iwata M."/>
            <person name="Karol K.G."/>
            <person name="Koehler B."/>
            <person name="Kolukisaoglu U."/>
            <person name="Kubo M."/>
            <person name="Kurata T."/>
            <person name="Lalonde S."/>
            <person name="Li K."/>
            <person name="Li Y."/>
            <person name="Litt A."/>
            <person name="Lyons E."/>
            <person name="Manning G."/>
            <person name="Maruyama T."/>
            <person name="Michael T.P."/>
            <person name="Mikami K."/>
            <person name="Miyazaki S."/>
            <person name="Morinaga S."/>
            <person name="Murata T."/>
            <person name="Mueller-Roeber B."/>
            <person name="Nelson D.R."/>
            <person name="Obara M."/>
            <person name="Oguri Y."/>
            <person name="Olmstead R.G."/>
            <person name="Onodera N."/>
            <person name="Petersen B.L."/>
            <person name="Pils B."/>
            <person name="Prigge M."/>
            <person name="Rensing S.A."/>
            <person name="Riano-Pachon D.M."/>
            <person name="Roberts A.W."/>
            <person name="Sato Y."/>
            <person name="Scheller H.V."/>
            <person name="Schulz B."/>
            <person name="Schulz C."/>
            <person name="Shakirov E.V."/>
            <person name="Shibagaki N."/>
            <person name="Shinohara N."/>
            <person name="Shippen D.E."/>
            <person name="Soerensen I."/>
            <person name="Sotooka R."/>
            <person name="Sugimoto N."/>
            <person name="Sugita M."/>
            <person name="Sumikawa N."/>
            <person name="Tanurdzic M."/>
            <person name="Theissen G."/>
            <person name="Ulvskov P."/>
            <person name="Wakazuki S."/>
            <person name="Weng J.K."/>
            <person name="Willats W.W."/>
            <person name="Wipf D."/>
            <person name="Wolf P.G."/>
            <person name="Yang L."/>
            <person name="Zimmer A.D."/>
            <person name="Zhu Q."/>
            <person name="Mitros T."/>
            <person name="Hellsten U."/>
            <person name="Loque D."/>
            <person name="Otillar R."/>
            <person name="Salamov A."/>
            <person name="Schmutz J."/>
            <person name="Shapiro H."/>
            <person name="Lindquist E."/>
            <person name="Lucas S."/>
            <person name="Rokhsar D."/>
            <person name="Grigoriev I.V."/>
        </authorList>
    </citation>
    <scope>NUCLEOTIDE SEQUENCE [LARGE SCALE GENOMIC DNA]</scope>
</reference>
<dbReference type="eggNOG" id="KOG1385">
    <property type="taxonomic scope" value="Eukaryota"/>
</dbReference>
<sequence>MRRMRHESSQEKFAKYRGVLLLVSIPLGLILAVMLLMPRSTLENGAVSITDPFDREAFGSQSSFAVIFDAGSSGSRVHVFRFSSDLELLAMDNGLELFRQLKPGLSYYASDPRAAANSLKPLLDAALKVVPENLQGKTPVRLGATAGLRTLPGGKANEILEEVRDLLSNSSFKFDPSWVSILDGADEGSFQWVTINYLLGRLGKDLSETVGIVDLGGGSVQMAYAIAEEDAAKAPKAAAGEDAYVKTLTLLGKTYYLYVHSYLHYGLLAARAEVLRLVKTNDENPCVTSGFKGQYVYGSETFDAVGGADFDRCSDLIVSALEINHTCNYLKCTFKGIWSGGGGAGQKKLFVASFFFDRASEIGIIKDPQVSEAVVEPSQFRDAARSICSTSYEDMPKKFPGVPELALPYICMDVLYQYDLLVKGFGIPANEKITLVKRVQYKGYEVEAAWPLGSAIEVVSGHSSSTHSLQL</sequence>
<dbReference type="PANTHER" id="PTHR11782">
    <property type="entry name" value="ADENOSINE/GUANOSINE DIPHOSPHATASE"/>
    <property type="match status" value="1"/>
</dbReference>
<evidence type="ECO:0000256" key="5">
    <source>
        <dbReference type="RuleBase" id="RU003833"/>
    </source>
</evidence>
<dbReference type="GO" id="GO:0009134">
    <property type="term" value="P:nucleoside diphosphate catabolic process"/>
    <property type="evidence" value="ECO:0000318"/>
    <property type="project" value="GO_Central"/>
</dbReference>
<evidence type="ECO:0000256" key="2">
    <source>
        <dbReference type="ARBA" id="ARBA00022801"/>
    </source>
</evidence>
<dbReference type="GO" id="GO:0005524">
    <property type="term" value="F:ATP binding"/>
    <property type="evidence" value="ECO:0007669"/>
    <property type="project" value="UniProtKB-KW"/>
</dbReference>
<dbReference type="Pfam" id="PF01150">
    <property type="entry name" value="GDA1_CD39"/>
    <property type="match status" value="1"/>
</dbReference>
<feature type="active site" description="Proton acceptor" evidence="3">
    <location>
        <position position="187"/>
    </location>
</feature>
<keyword evidence="6" id="KW-0812">Transmembrane</keyword>
<evidence type="ECO:0000256" key="1">
    <source>
        <dbReference type="ARBA" id="ARBA00009283"/>
    </source>
</evidence>
<dbReference type="HOGENOM" id="CLU_010246_0_0_1"/>
<dbReference type="OMA" id="WTCRIKE"/>
<evidence type="ECO:0000313" key="7">
    <source>
        <dbReference type="EMBL" id="EFJ19568.1"/>
    </source>
</evidence>
<dbReference type="EMBL" id="GL377605">
    <property type="protein sequence ID" value="EFJ19568.1"/>
    <property type="molecule type" value="Genomic_DNA"/>
</dbReference>
<accession>D8S796</accession>
<dbReference type="FunFam" id="3.30.420.150:FF:000008">
    <property type="entry name" value="Apyrase 1"/>
    <property type="match status" value="1"/>
</dbReference>
<dbReference type="GeneID" id="9633815"/>
<dbReference type="Gramene" id="EFJ19568">
    <property type="protein sequence ID" value="EFJ19568"/>
    <property type="gene ID" value="SELMODRAFT_233281"/>
</dbReference>
<dbReference type="InterPro" id="IPR000407">
    <property type="entry name" value="GDA1_CD39_NTPase"/>
</dbReference>
<keyword evidence="4" id="KW-0547">Nucleotide-binding</keyword>
<dbReference type="STRING" id="88036.D8S796"/>
<dbReference type="PANTHER" id="PTHR11782:SF83">
    <property type="entry name" value="GUANOSINE-DIPHOSPHATASE"/>
    <property type="match status" value="1"/>
</dbReference>
<dbReference type="Proteomes" id="UP000001514">
    <property type="component" value="Unassembled WGS sequence"/>
</dbReference>
<dbReference type="KEGG" id="smo:SELMODRAFT_233281"/>
<protein>
    <submittedName>
        <fullName evidence="7">Uncharacterized protein APY-1</fullName>
    </submittedName>
</protein>
<evidence type="ECO:0000256" key="6">
    <source>
        <dbReference type="SAM" id="Phobius"/>
    </source>
</evidence>
<dbReference type="PROSITE" id="PS01238">
    <property type="entry name" value="GDA1_CD39_NTPASE"/>
    <property type="match status" value="1"/>
</dbReference>
<comment type="similarity">
    <text evidence="1 5">Belongs to the GDA1/CD39 NTPase family.</text>
</comment>
<proteinExistence type="inferred from homology"/>
<dbReference type="OrthoDB" id="6372431at2759"/>
<dbReference type="Gene3D" id="3.30.420.150">
    <property type="entry name" value="Exopolyphosphatase. Domain 2"/>
    <property type="match status" value="1"/>
</dbReference>
<gene>
    <name evidence="7" type="primary">APY-1</name>
    <name evidence="7" type="ORF">SELMODRAFT_233281</name>
</gene>
<dbReference type="Gene3D" id="3.30.420.40">
    <property type="match status" value="1"/>
</dbReference>
<dbReference type="GO" id="GO:0017110">
    <property type="term" value="F:nucleoside diphosphate phosphatase activity"/>
    <property type="evidence" value="ECO:0000318"/>
    <property type="project" value="GO_Central"/>
</dbReference>
<feature type="binding site" evidence="4">
    <location>
        <begin position="217"/>
        <end position="221"/>
    </location>
    <ligand>
        <name>ATP</name>
        <dbReference type="ChEBI" id="CHEBI:30616"/>
    </ligand>
</feature>
<feature type="transmembrane region" description="Helical" evidence="6">
    <location>
        <begin position="20"/>
        <end position="37"/>
    </location>
</feature>
<keyword evidence="2 5" id="KW-0378">Hydrolase</keyword>
<name>D8S796_SELML</name>
<evidence type="ECO:0000256" key="4">
    <source>
        <dbReference type="PIRSR" id="PIRSR600407-2"/>
    </source>
</evidence>
<dbReference type="GO" id="GO:0016020">
    <property type="term" value="C:membrane"/>
    <property type="evidence" value="ECO:0000318"/>
    <property type="project" value="GO_Central"/>
</dbReference>
<keyword evidence="6" id="KW-1133">Transmembrane helix</keyword>
<organism evidence="8">
    <name type="scientific">Selaginella moellendorffii</name>
    <name type="common">Spikemoss</name>
    <dbReference type="NCBI Taxonomy" id="88036"/>
    <lineage>
        <taxon>Eukaryota</taxon>
        <taxon>Viridiplantae</taxon>
        <taxon>Streptophyta</taxon>
        <taxon>Embryophyta</taxon>
        <taxon>Tracheophyta</taxon>
        <taxon>Lycopodiopsida</taxon>
        <taxon>Selaginellales</taxon>
        <taxon>Selaginellaceae</taxon>
        <taxon>Selaginella</taxon>
    </lineage>
</organism>
<dbReference type="InParanoid" id="D8S796"/>
<keyword evidence="8" id="KW-1185">Reference proteome</keyword>
<evidence type="ECO:0000256" key="3">
    <source>
        <dbReference type="PIRSR" id="PIRSR600407-1"/>
    </source>
</evidence>